<dbReference type="Pfam" id="PF13302">
    <property type="entry name" value="Acetyltransf_3"/>
    <property type="match status" value="1"/>
</dbReference>
<dbReference type="AlphaFoldDB" id="A0A6A9UVC3"/>
<dbReference type="SUPFAM" id="SSF55729">
    <property type="entry name" value="Acyl-CoA N-acyltransferases (Nat)"/>
    <property type="match status" value="1"/>
</dbReference>
<dbReference type="InterPro" id="IPR000182">
    <property type="entry name" value="GNAT_dom"/>
</dbReference>
<dbReference type="InterPro" id="IPR051531">
    <property type="entry name" value="N-acetyltransferase"/>
</dbReference>
<accession>A0A6A9UVC3</accession>
<evidence type="ECO:0000313" key="2">
    <source>
        <dbReference type="EMBL" id="MVA76638.1"/>
    </source>
</evidence>
<comment type="caution">
    <text evidence="2">The sequence shown here is derived from an EMBL/GenBank/DDBJ whole genome shotgun (WGS) entry which is preliminary data.</text>
</comment>
<dbReference type="InterPro" id="IPR016181">
    <property type="entry name" value="Acyl_CoA_acyltransferase"/>
</dbReference>
<proteinExistence type="predicted"/>
<feature type="domain" description="N-acetyltransferase" evidence="1">
    <location>
        <begin position="1"/>
        <end position="169"/>
    </location>
</feature>
<sequence>MLIRPAVPDDHSRVFAYRSDVSVGHWIARWTTDPEEHREQFSAPERLGRTLVYELGGRVVGDLMLAQSDAWSQVEVAAGAAGAEVELGWTIDPAYAGRGLATEAVRELMAACFDDLGVHRVTAHCFAENRASWRLMERVGMRRESEGRRDALHRSRGWLDSYGYAILAEEWRAR</sequence>
<dbReference type="EMBL" id="WPCU01000007">
    <property type="protein sequence ID" value="MVA76638.1"/>
    <property type="molecule type" value="Genomic_DNA"/>
</dbReference>
<protein>
    <submittedName>
        <fullName evidence="2">GNAT family N-acetyltransferase</fullName>
    </submittedName>
</protein>
<gene>
    <name evidence="2" type="ORF">GC722_11475</name>
</gene>
<dbReference type="PANTHER" id="PTHR43792:SF1">
    <property type="entry name" value="N-ACETYLTRANSFERASE DOMAIN-CONTAINING PROTEIN"/>
    <property type="match status" value="1"/>
</dbReference>
<dbReference type="Proteomes" id="UP000435304">
    <property type="component" value="Unassembled WGS sequence"/>
</dbReference>
<organism evidence="2 3">
    <name type="scientific">Auraticoccus cholistanensis</name>
    <dbReference type="NCBI Taxonomy" id="2656650"/>
    <lineage>
        <taxon>Bacteria</taxon>
        <taxon>Bacillati</taxon>
        <taxon>Actinomycetota</taxon>
        <taxon>Actinomycetes</taxon>
        <taxon>Propionibacteriales</taxon>
        <taxon>Propionibacteriaceae</taxon>
        <taxon>Auraticoccus</taxon>
    </lineage>
</organism>
<name>A0A6A9UVC3_9ACTN</name>
<dbReference type="Gene3D" id="3.40.630.30">
    <property type="match status" value="1"/>
</dbReference>
<keyword evidence="2" id="KW-0808">Transferase</keyword>
<dbReference type="PANTHER" id="PTHR43792">
    <property type="entry name" value="GNAT FAMILY, PUTATIVE (AFU_ORTHOLOGUE AFUA_3G00765)-RELATED-RELATED"/>
    <property type="match status" value="1"/>
</dbReference>
<evidence type="ECO:0000313" key="3">
    <source>
        <dbReference type="Proteomes" id="UP000435304"/>
    </source>
</evidence>
<dbReference type="PROSITE" id="PS51186">
    <property type="entry name" value="GNAT"/>
    <property type="match status" value="1"/>
</dbReference>
<keyword evidence="3" id="KW-1185">Reference proteome</keyword>
<dbReference type="GO" id="GO:0016747">
    <property type="term" value="F:acyltransferase activity, transferring groups other than amino-acyl groups"/>
    <property type="evidence" value="ECO:0007669"/>
    <property type="project" value="InterPro"/>
</dbReference>
<evidence type="ECO:0000259" key="1">
    <source>
        <dbReference type="PROSITE" id="PS51186"/>
    </source>
</evidence>
<reference evidence="2 3" key="1">
    <citation type="submission" date="2019-12" db="EMBL/GenBank/DDBJ databases">
        <title>Auraticoccus cholistani sp. nov., an actinomycete isolated from soil of Cholistan desert.</title>
        <authorList>
            <person name="Cheema M.T."/>
        </authorList>
    </citation>
    <scope>NUCLEOTIDE SEQUENCE [LARGE SCALE GENOMIC DNA]</scope>
    <source>
        <strain evidence="2 3">F435</strain>
    </source>
</reference>